<reference evidence="2 3" key="1">
    <citation type="submission" date="2022-03" db="EMBL/GenBank/DDBJ databases">
        <authorList>
            <person name="Nunn A."/>
            <person name="Chopra R."/>
            <person name="Nunn A."/>
            <person name="Contreras Garrido A."/>
        </authorList>
    </citation>
    <scope>NUCLEOTIDE SEQUENCE [LARGE SCALE GENOMIC DNA]</scope>
</reference>
<feature type="non-terminal residue" evidence="2">
    <location>
        <position position="101"/>
    </location>
</feature>
<evidence type="ECO:0000259" key="1">
    <source>
        <dbReference type="SMART" id="SM00579"/>
    </source>
</evidence>
<dbReference type="InterPro" id="IPR006566">
    <property type="entry name" value="FBD"/>
</dbReference>
<feature type="domain" description="FBD" evidence="1">
    <location>
        <begin position="20"/>
        <end position="92"/>
    </location>
</feature>
<evidence type="ECO:0000313" key="3">
    <source>
        <dbReference type="Proteomes" id="UP000836841"/>
    </source>
</evidence>
<keyword evidence="3" id="KW-1185">Reference proteome</keyword>
<evidence type="ECO:0000313" key="2">
    <source>
        <dbReference type="EMBL" id="CAH2070080.1"/>
    </source>
</evidence>
<name>A0AAU9SNQ2_THLAR</name>
<proteinExistence type="predicted"/>
<sequence>VLADYDESELNKITFPSVPECLVSSLQFVIVDFEAPISGDASEMELVKYFLKNSAILKKLTLCVNHGSIDSGIFKELLKIPRRSATCRVVIRLVSPHGLML</sequence>
<dbReference type="AlphaFoldDB" id="A0AAU9SNQ2"/>
<protein>
    <recommendedName>
        <fullName evidence="1">FBD domain-containing protein</fullName>
    </recommendedName>
</protein>
<dbReference type="EMBL" id="OU466862">
    <property type="protein sequence ID" value="CAH2070080.1"/>
    <property type="molecule type" value="Genomic_DNA"/>
</dbReference>
<accession>A0AAU9SNQ2</accession>
<dbReference type="Proteomes" id="UP000836841">
    <property type="component" value="Chromosome 6"/>
</dbReference>
<organism evidence="2 3">
    <name type="scientific">Thlaspi arvense</name>
    <name type="common">Field penny-cress</name>
    <dbReference type="NCBI Taxonomy" id="13288"/>
    <lineage>
        <taxon>Eukaryota</taxon>
        <taxon>Viridiplantae</taxon>
        <taxon>Streptophyta</taxon>
        <taxon>Embryophyta</taxon>
        <taxon>Tracheophyta</taxon>
        <taxon>Spermatophyta</taxon>
        <taxon>Magnoliopsida</taxon>
        <taxon>eudicotyledons</taxon>
        <taxon>Gunneridae</taxon>
        <taxon>Pentapetalae</taxon>
        <taxon>rosids</taxon>
        <taxon>malvids</taxon>
        <taxon>Brassicales</taxon>
        <taxon>Brassicaceae</taxon>
        <taxon>Thlaspideae</taxon>
        <taxon>Thlaspi</taxon>
    </lineage>
</organism>
<dbReference type="SMART" id="SM00579">
    <property type="entry name" value="FBD"/>
    <property type="match status" value="1"/>
</dbReference>
<gene>
    <name evidence="2" type="ORF">TAV2_LOCUS21518</name>
</gene>
<dbReference type="Pfam" id="PF08387">
    <property type="entry name" value="FBD"/>
    <property type="match status" value="1"/>
</dbReference>